<dbReference type="Proteomes" id="UP000011863">
    <property type="component" value="Chromosome"/>
</dbReference>
<dbReference type="PANTHER" id="PTHR43421">
    <property type="entry name" value="METALLOPROTEASE PMBA"/>
    <property type="match status" value="1"/>
</dbReference>
<evidence type="ECO:0000313" key="6">
    <source>
        <dbReference type="Proteomes" id="UP000011863"/>
    </source>
</evidence>
<evidence type="ECO:0000259" key="4">
    <source>
        <dbReference type="Pfam" id="PF19290"/>
    </source>
</evidence>
<dbReference type="GO" id="GO:0006508">
    <property type="term" value="P:proteolysis"/>
    <property type="evidence" value="ECO:0007669"/>
    <property type="project" value="InterPro"/>
</dbReference>
<dbReference type="KEGG" id="aym:YM304_10900"/>
<feature type="domain" description="Metalloprotease TldD/E N-terminal" evidence="2">
    <location>
        <begin position="26"/>
        <end position="88"/>
    </location>
</feature>
<dbReference type="Gene3D" id="3.30.2290.10">
    <property type="entry name" value="PmbA/TldD superfamily"/>
    <property type="match status" value="1"/>
</dbReference>
<evidence type="ECO:0000259" key="3">
    <source>
        <dbReference type="Pfam" id="PF19289"/>
    </source>
</evidence>
<evidence type="ECO:0000256" key="1">
    <source>
        <dbReference type="ARBA" id="ARBA00005836"/>
    </source>
</evidence>
<sequence>MSDTTSELQQIADRVVERARAGEQIEAFVSRGGETEVRIYEGEVEHFVAAQAEGIGIRVISDGRTGFAYAGTLDESAIGEVLDEARDNVQFGNADEYASLAEPDGVAPTEQSLWNDALADFATDRKIEIAKELEKLAAGKDSRVRVDDANYADAWGEAAVASTAGIRQAGRENGCYVSVSTLADDGEGDDAETQTGFGFSVGNEPSEFDLERAATEANDRATRLLGATKPSSKRVTVVLDPFVTAQFLGVISSTLNGEAVVKGRSLFKDRIGDQVAAAGVTLVDDPTNPKAYTSTDVDGEGLAARRNVLIENGRLQQFVHNAYSARRAGTVSTGNATRGGFAGTPGVGCLALSLEPGTRSQAEIIADIDDGLLVQQMQGLHSGVNPISGDFSTGAAGLLINNGEVGAPVREFTIASTLQRMLLDIVEVGGDIDWLPMRSAGMSLVISDITMSGN</sequence>
<dbReference type="Pfam" id="PF19290">
    <property type="entry name" value="PmbA_TldD_2nd"/>
    <property type="match status" value="1"/>
</dbReference>
<evidence type="ECO:0000259" key="2">
    <source>
        <dbReference type="Pfam" id="PF01523"/>
    </source>
</evidence>
<dbReference type="GO" id="GO:0008237">
    <property type="term" value="F:metallopeptidase activity"/>
    <property type="evidence" value="ECO:0007669"/>
    <property type="project" value="InterPro"/>
</dbReference>
<protein>
    <submittedName>
        <fullName evidence="5">Peptidase U62 family protein</fullName>
    </submittedName>
</protein>
<dbReference type="SUPFAM" id="SSF111283">
    <property type="entry name" value="Putative modulator of DNA gyrase, PmbA/TldD"/>
    <property type="match status" value="1"/>
</dbReference>
<dbReference type="InterPro" id="IPR047657">
    <property type="entry name" value="PmbA"/>
</dbReference>
<dbReference type="InterPro" id="IPR045570">
    <property type="entry name" value="Metalloprtase-TldD/E_cen_dom"/>
</dbReference>
<dbReference type="GO" id="GO:0005829">
    <property type="term" value="C:cytosol"/>
    <property type="evidence" value="ECO:0007669"/>
    <property type="project" value="TreeGrafter"/>
</dbReference>
<dbReference type="AlphaFoldDB" id="A0A6C7DYU2"/>
<keyword evidence="6" id="KW-1185">Reference proteome</keyword>
<feature type="domain" description="Metalloprotease TldD/E central" evidence="4">
    <location>
        <begin position="119"/>
        <end position="225"/>
    </location>
</feature>
<organism evidence="5 6">
    <name type="scientific">Ilumatobacter coccineus (strain NBRC 103263 / KCTC 29153 / YM16-304)</name>
    <dbReference type="NCBI Taxonomy" id="1313172"/>
    <lineage>
        <taxon>Bacteria</taxon>
        <taxon>Bacillati</taxon>
        <taxon>Actinomycetota</taxon>
        <taxon>Acidimicrobiia</taxon>
        <taxon>Acidimicrobiales</taxon>
        <taxon>Ilumatobacteraceae</taxon>
        <taxon>Ilumatobacter</taxon>
    </lineage>
</organism>
<dbReference type="InterPro" id="IPR036059">
    <property type="entry name" value="TldD/PmbA_sf"/>
</dbReference>
<reference evidence="5 6" key="1">
    <citation type="journal article" date="2013" name="Int. J. Syst. Evol. Microbiol.">
        <title>Ilumatobacter nonamiense sp. nov. and Ilumatobacter coccineum sp. nov., isolated from seashore sand.</title>
        <authorList>
            <person name="Matsumoto A."/>
            <person name="Kasai H."/>
            <person name="Matsuo Y."/>
            <person name="Shizuri Y."/>
            <person name="Ichikawa N."/>
            <person name="Fujita N."/>
            <person name="Omura S."/>
            <person name="Takahashi Y."/>
        </authorList>
    </citation>
    <scope>NUCLEOTIDE SEQUENCE [LARGE SCALE GENOMIC DNA]</scope>
    <source>
        <strain evidence="6">NBRC 103263 / KCTC 29153 / YM16-304</strain>
    </source>
</reference>
<dbReference type="PANTHER" id="PTHR43421:SF1">
    <property type="entry name" value="METALLOPROTEASE PMBA"/>
    <property type="match status" value="1"/>
</dbReference>
<gene>
    <name evidence="5" type="ORF">YM304_10900</name>
</gene>
<evidence type="ECO:0000313" key="5">
    <source>
        <dbReference type="EMBL" id="BAN01404.1"/>
    </source>
</evidence>
<dbReference type="EMBL" id="AP012057">
    <property type="protein sequence ID" value="BAN01404.1"/>
    <property type="molecule type" value="Genomic_DNA"/>
</dbReference>
<feature type="domain" description="Metalloprotease TldD/E C-terminal" evidence="3">
    <location>
        <begin position="233"/>
        <end position="453"/>
    </location>
</feature>
<accession>A0A6C7DYU2</accession>
<comment type="similarity">
    <text evidence="1">Belongs to the peptidase U62 family.</text>
</comment>
<dbReference type="Pfam" id="PF19289">
    <property type="entry name" value="PmbA_TldD_3rd"/>
    <property type="match status" value="1"/>
</dbReference>
<name>A0A6C7DYU2_ILUCY</name>
<dbReference type="Pfam" id="PF01523">
    <property type="entry name" value="PmbA_TldD_1st"/>
    <property type="match status" value="1"/>
</dbReference>
<proteinExistence type="inferred from homology"/>
<dbReference type="RefSeq" id="WP_015440651.1">
    <property type="nucleotide sequence ID" value="NC_020520.1"/>
</dbReference>
<dbReference type="InterPro" id="IPR035068">
    <property type="entry name" value="TldD/PmbA_N"/>
</dbReference>
<dbReference type="InterPro" id="IPR002510">
    <property type="entry name" value="Metalloprtase-TldD/E_N"/>
</dbReference>
<dbReference type="OrthoDB" id="9803618at2"/>
<dbReference type="InterPro" id="IPR045569">
    <property type="entry name" value="Metalloprtase-TldD/E_C"/>
</dbReference>